<keyword evidence="5" id="KW-1185">Reference proteome</keyword>
<evidence type="ECO:0000256" key="1">
    <source>
        <dbReference type="SAM" id="MobiDB-lite"/>
    </source>
</evidence>
<feature type="domain" description="DUF7144" evidence="3">
    <location>
        <begin position="31"/>
        <end position="143"/>
    </location>
</feature>
<dbReference type="Proteomes" id="UP001596413">
    <property type="component" value="Unassembled WGS sequence"/>
</dbReference>
<dbReference type="EMBL" id="JBHSZO010000057">
    <property type="protein sequence ID" value="MFC7221268.1"/>
    <property type="molecule type" value="Genomic_DNA"/>
</dbReference>
<reference evidence="5" key="1">
    <citation type="journal article" date="2019" name="Int. J. Syst. Evol. Microbiol.">
        <title>The Global Catalogue of Microorganisms (GCM) 10K type strain sequencing project: providing services to taxonomists for standard genome sequencing and annotation.</title>
        <authorList>
            <consortium name="The Broad Institute Genomics Platform"/>
            <consortium name="The Broad Institute Genome Sequencing Center for Infectious Disease"/>
            <person name="Wu L."/>
            <person name="Ma J."/>
        </authorList>
    </citation>
    <scope>NUCLEOTIDE SEQUENCE [LARGE SCALE GENOMIC DNA]</scope>
    <source>
        <strain evidence="5">CGMCC 1.13681</strain>
    </source>
</reference>
<name>A0ABW2GP05_9ACTN</name>
<dbReference type="Pfam" id="PF23636">
    <property type="entry name" value="DUF7144"/>
    <property type="match status" value="1"/>
</dbReference>
<gene>
    <name evidence="4" type="ORF">ACFQLX_24345</name>
</gene>
<accession>A0ABW2GP05</accession>
<evidence type="ECO:0000256" key="2">
    <source>
        <dbReference type="SAM" id="Phobius"/>
    </source>
</evidence>
<sequence>MSASSTPPAGSAAPRSTSSESTRNAWATGGSVFAAVLLLLYGAIGIIQGIAGIADDDVYRQVGDYVFKFDTTAWGWIHLILGAIAFAAGWGVLKGATWGRAMGVGLAVLVAIANFMWLPYQPLWAIIAIGIAVFVIWSLCAERGGRPLV</sequence>
<dbReference type="InterPro" id="IPR055568">
    <property type="entry name" value="DUF7144"/>
</dbReference>
<evidence type="ECO:0000259" key="3">
    <source>
        <dbReference type="Pfam" id="PF23636"/>
    </source>
</evidence>
<dbReference type="RefSeq" id="WP_386418511.1">
    <property type="nucleotide sequence ID" value="NZ_JBHSZO010000057.1"/>
</dbReference>
<feature type="transmembrane region" description="Helical" evidence="2">
    <location>
        <begin position="73"/>
        <end position="93"/>
    </location>
</feature>
<proteinExistence type="predicted"/>
<feature type="region of interest" description="Disordered" evidence="1">
    <location>
        <begin position="1"/>
        <end position="23"/>
    </location>
</feature>
<keyword evidence="2" id="KW-1133">Transmembrane helix</keyword>
<feature type="transmembrane region" description="Helical" evidence="2">
    <location>
        <begin position="123"/>
        <end position="141"/>
    </location>
</feature>
<keyword evidence="2" id="KW-0812">Transmembrane</keyword>
<evidence type="ECO:0000313" key="4">
    <source>
        <dbReference type="EMBL" id="MFC7221268.1"/>
    </source>
</evidence>
<keyword evidence="2" id="KW-0472">Membrane</keyword>
<feature type="transmembrane region" description="Helical" evidence="2">
    <location>
        <begin position="25"/>
        <end position="53"/>
    </location>
</feature>
<feature type="transmembrane region" description="Helical" evidence="2">
    <location>
        <begin position="100"/>
        <end position="117"/>
    </location>
</feature>
<organism evidence="4 5">
    <name type="scientific">Streptomyces polyrhachis</name>
    <dbReference type="NCBI Taxonomy" id="1282885"/>
    <lineage>
        <taxon>Bacteria</taxon>
        <taxon>Bacillati</taxon>
        <taxon>Actinomycetota</taxon>
        <taxon>Actinomycetes</taxon>
        <taxon>Kitasatosporales</taxon>
        <taxon>Streptomycetaceae</taxon>
        <taxon>Streptomyces</taxon>
    </lineage>
</organism>
<protein>
    <recommendedName>
        <fullName evidence="3">DUF7144 domain-containing protein</fullName>
    </recommendedName>
</protein>
<feature type="compositionally biased region" description="Low complexity" evidence="1">
    <location>
        <begin position="1"/>
        <end position="19"/>
    </location>
</feature>
<evidence type="ECO:0000313" key="5">
    <source>
        <dbReference type="Proteomes" id="UP001596413"/>
    </source>
</evidence>
<comment type="caution">
    <text evidence="4">The sequence shown here is derived from an EMBL/GenBank/DDBJ whole genome shotgun (WGS) entry which is preliminary data.</text>
</comment>